<protein>
    <submittedName>
        <fullName evidence="1">Uncharacterized protein</fullName>
    </submittedName>
</protein>
<keyword evidence="2" id="KW-1185">Reference proteome</keyword>
<accession>A0A0C2VQS4</accession>
<dbReference type="PATRIC" id="fig|889306.3.peg.1935"/>
<evidence type="ECO:0000313" key="2">
    <source>
        <dbReference type="Proteomes" id="UP000031938"/>
    </source>
</evidence>
<organism evidence="1 2">
    <name type="scientific">Jeotgalibacillus soli</name>
    <dbReference type="NCBI Taxonomy" id="889306"/>
    <lineage>
        <taxon>Bacteria</taxon>
        <taxon>Bacillati</taxon>
        <taxon>Bacillota</taxon>
        <taxon>Bacilli</taxon>
        <taxon>Bacillales</taxon>
        <taxon>Caryophanaceae</taxon>
        <taxon>Jeotgalibacillus</taxon>
    </lineage>
</organism>
<name>A0A0C2VQS4_9BACL</name>
<reference evidence="1 2" key="1">
    <citation type="submission" date="2015-01" db="EMBL/GenBank/DDBJ databases">
        <title>Genome sequencing of Jeotgalibacillus soli.</title>
        <authorList>
            <person name="Goh K.M."/>
            <person name="Chan K.-G."/>
            <person name="Yaakop A.S."/>
            <person name="Ee R."/>
            <person name="Gan H.M."/>
            <person name="Chan C.S."/>
        </authorList>
    </citation>
    <scope>NUCLEOTIDE SEQUENCE [LARGE SCALE GENOMIC DNA]</scope>
    <source>
        <strain evidence="1 2">P9</strain>
    </source>
</reference>
<dbReference type="AlphaFoldDB" id="A0A0C2VQS4"/>
<sequence length="40" mass="4723">MVSKSLERSFRTVKKKTTNDESIDKIVEQQLDEAFQKLDH</sequence>
<gene>
    <name evidence="1" type="ORF">KP78_19190</name>
</gene>
<evidence type="ECO:0000313" key="1">
    <source>
        <dbReference type="EMBL" id="KIL46801.1"/>
    </source>
</evidence>
<dbReference type="STRING" id="889306.KP78_19190"/>
<comment type="caution">
    <text evidence="1">The sequence shown here is derived from an EMBL/GenBank/DDBJ whole genome shotgun (WGS) entry which is preliminary data.</text>
</comment>
<dbReference type="EMBL" id="JXRP01000016">
    <property type="protein sequence ID" value="KIL46801.1"/>
    <property type="molecule type" value="Genomic_DNA"/>
</dbReference>
<dbReference type="Proteomes" id="UP000031938">
    <property type="component" value="Unassembled WGS sequence"/>
</dbReference>
<proteinExistence type="predicted"/>